<evidence type="ECO:0000259" key="1">
    <source>
        <dbReference type="Pfam" id="PF00617"/>
    </source>
</evidence>
<dbReference type="Gene3D" id="1.10.840.10">
    <property type="entry name" value="Ras guanine-nucleotide exchange factors catalytic domain"/>
    <property type="match status" value="1"/>
</dbReference>
<dbReference type="RefSeq" id="WP_019234006.1">
    <property type="nucleotide sequence ID" value="NZ_CAAAHR010000024.1"/>
</dbReference>
<proteinExistence type="predicted"/>
<dbReference type="InterPro" id="IPR001895">
    <property type="entry name" value="RASGEF_cat_dom"/>
</dbReference>
<gene>
    <name evidence="2" type="ORF">A6J39_003010</name>
</gene>
<reference evidence="2" key="1">
    <citation type="submission" date="2017-12" db="EMBL/GenBank/DDBJ databases">
        <title>FDA dAtabase for Regulatory Grade micrObial Sequences (FDA-ARGOS): Supporting development and validation of Infectious Disease Dx tests.</title>
        <authorList>
            <person name="Kerrigan L."/>
            <person name="Tallon L.J."/>
            <person name="Sadzewicz L."/>
            <person name="Sengamalay N."/>
            <person name="Ott S."/>
            <person name="Godinez A."/>
            <person name="Nagaraj S."/>
            <person name="Vavikolanu K."/>
            <person name="Vyas G."/>
            <person name="Nadendla S."/>
            <person name="Aluvathingal J."/>
            <person name="Sichtig H."/>
        </authorList>
    </citation>
    <scope>NUCLEOTIDE SEQUENCE [LARGE SCALE GENOMIC DNA]</scope>
    <source>
        <strain evidence="2">FDAARGOS_200</strain>
    </source>
</reference>
<dbReference type="InterPro" id="IPR036964">
    <property type="entry name" value="RASGEF_cat_dom_sf"/>
</dbReference>
<name>A0AAX0WPE9_9GAMM</name>
<dbReference type="InterPro" id="IPR023578">
    <property type="entry name" value="Ras_GEF_dom_sf"/>
</dbReference>
<keyword evidence="3" id="KW-1185">Reference proteome</keyword>
<feature type="domain" description="Ras-GEF" evidence="1">
    <location>
        <begin position="173"/>
        <end position="300"/>
    </location>
</feature>
<protein>
    <recommendedName>
        <fullName evidence="1">Ras-GEF domain-containing protein</fullName>
    </recommendedName>
</protein>
<dbReference type="EMBL" id="NBTX02000004">
    <property type="protein sequence ID" value="PNL60262.1"/>
    <property type="molecule type" value="Genomic_DNA"/>
</dbReference>
<comment type="caution">
    <text evidence="2">The sequence shown here is derived from an EMBL/GenBank/DDBJ whole genome shotgun (WGS) entry which is preliminary data.</text>
</comment>
<accession>A0AAX0WPE9</accession>
<dbReference type="AlphaFoldDB" id="A0AAX0WPE9"/>
<dbReference type="Pfam" id="PF00617">
    <property type="entry name" value="RasGEF"/>
    <property type="match status" value="1"/>
</dbReference>
<sequence length="396" mass="46521">MYKNSFFKNLIEDQQFLTKPNAAFEWDEMLAEKETRKKIKRDQDHHLFLAYIESRFAQGYAKLFDVKLRKARSNVEEHLETRETLQYFVRQDISQHATQDAQIHTFHRWVDTALMLRRRHNYEGYFLVRDTLIEMDRARQFTKNKAFKPYLKMYNQLVQIDATLIDEQLRADYSKIPLNDFANPDGFSKSGKAGPNLKVFLEGRMRLEAHLKRDIMEAQGDAKAKAFCRWIDIAIALRKKHNYEGYFLVITNLSLIDKITESEDFPKSYLKAYIQLLEHADPSSNFVKLRTLWNKDTSPNKLKATFYWSKELTNLNEQIESVYSLEVRASMLREKNKKLADIAKEQQSFADGSKIYSSNIPQHLEIKFAQVQEEYSYSLKAKAGDLRPLELPAACP</sequence>
<organism evidence="2 3">
    <name type="scientific">Legionella anisa</name>
    <dbReference type="NCBI Taxonomy" id="28082"/>
    <lineage>
        <taxon>Bacteria</taxon>
        <taxon>Pseudomonadati</taxon>
        <taxon>Pseudomonadota</taxon>
        <taxon>Gammaproteobacteria</taxon>
        <taxon>Legionellales</taxon>
        <taxon>Legionellaceae</taxon>
        <taxon>Legionella</taxon>
    </lineage>
</organism>
<dbReference type="Proteomes" id="UP000192511">
    <property type="component" value="Unassembled WGS sequence"/>
</dbReference>
<dbReference type="GeneID" id="98064631"/>
<dbReference type="GO" id="GO:0007264">
    <property type="term" value="P:small GTPase-mediated signal transduction"/>
    <property type="evidence" value="ECO:0007669"/>
    <property type="project" value="InterPro"/>
</dbReference>
<dbReference type="GO" id="GO:0005085">
    <property type="term" value="F:guanyl-nucleotide exchange factor activity"/>
    <property type="evidence" value="ECO:0007669"/>
    <property type="project" value="InterPro"/>
</dbReference>
<evidence type="ECO:0000313" key="2">
    <source>
        <dbReference type="EMBL" id="PNL60262.1"/>
    </source>
</evidence>
<evidence type="ECO:0000313" key="3">
    <source>
        <dbReference type="Proteomes" id="UP000192511"/>
    </source>
</evidence>
<dbReference type="SUPFAM" id="SSF48366">
    <property type="entry name" value="Ras GEF"/>
    <property type="match status" value="1"/>
</dbReference>